<evidence type="ECO:0000256" key="8">
    <source>
        <dbReference type="SAM" id="Phobius"/>
    </source>
</evidence>
<dbReference type="SFLD" id="SFLDG00002">
    <property type="entry name" value="C1.7:_P-type_atpase_like"/>
    <property type="match status" value="1"/>
</dbReference>
<keyword evidence="2 8" id="KW-0812">Transmembrane</keyword>
<proteinExistence type="predicted"/>
<dbReference type="PRINTS" id="PR00119">
    <property type="entry name" value="CATATPASE"/>
</dbReference>
<feature type="transmembrane region" description="Helical" evidence="8">
    <location>
        <begin position="46"/>
        <end position="69"/>
    </location>
</feature>
<feature type="transmembrane region" description="Helical" evidence="8">
    <location>
        <begin position="75"/>
        <end position="91"/>
    </location>
</feature>
<keyword evidence="4" id="KW-0067">ATP-binding</keyword>
<evidence type="ECO:0000259" key="10">
    <source>
        <dbReference type="Pfam" id="PF00689"/>
    </source>
</evidence>
<feature type="domain" description="Cation-transporting P-type ATPase N-terminal" evidence="11">
    <location>
        <begin position="16"/>
        <end position="63"/>
    </location>
</feature>
<dbReference type="EMBL" id="CP149822">
    <property type="protein sequence ID" value="WZN40805.1"/>
    <property type="molecule type" value="Genomic_DNA"/>
</dbReference>
<evidence type="ECO:0000256" key="3">
    <source>
        <dbReference type="ARBA" id="ARBA00022741"/>
    </source>
</evidence>
<evidence type="ECO:0000256" key="6">
    <source>
        <dbReference type="ARBA" id="ARBA00022989"/>
    </source>
</evidence>
<dbReference type="InterPro" id="IPR004014">
    <property type="entry name" value="ATPase_P-typ_cation-transptr_N"/>
</dbReference>
<evidence type="ECO:0000256" key="5">
    <source>
        <dbReference type="ARBA" id="ARBA00022967"/>
    </source>
</evidence>
<evidence type="ECO:0000259" key="11">
    <source>
        <dbReference type="Pfam" id="PF00690"/>
    </source>
</evidence>
<reference evidence="13" key="1">
    <citation type="submission" date="2024-03" db="EMBL/GenBank/DDBJ databases">
        <title>Chitinophaga horti sp. nov., isolated from garden soil.</title>
        <authorList>
            <person name="Lee D.S."/>
            <person name="Han D.M."/>
            <person name="Baek J.H."/>
            <person name="Choi D.G."/>
            <person name="Jeon J.H."/>
            <person name="Jeon C.O."/>
        </authorList>
    </citation>
    <scope>NUCLEOTIDE SEQUENCE [LARGE SCALE GENOMIC DNA]</scope>
    <source>
        <strain evidence="13">GPA1</strain>
    </source>
</reference>
<keyword evidence="13" id="KW-1185">Reference proteome</keyword>
<evidence type="ECO:0000256" key="2">
    <source>
        <dbReference type="ARBA" id="ARBA00022692"/>
    </source>
</evidence>
<keyword evidence="7 8" id="KW-0472">Membrane</keyword>
<sequence length="837" mass="92221">MKVQNGPGLVAELPHPDGLRQADVERLQQQFGKNAIKTGNSRGLQLLWGIVSEPMFILLVVATSIYMIVGQFAEGGMMVAAILIITAISIFQEKRSERALKALETYTREGVKVIRDGKEQVINAEDLVPGDVVLLEEGNLVPADACMISGNDFTVNEAIITGESFPVSKHADSENNQLFQGTTVNSGMCYAKVEAIGSQTQLGKLGKAAETLTGPKTLLQRQVGKYVKRLAIFGISAFVIIWMINFARSGMILQSLLFALVLAMSAIPEEIPVTFSSFMALGAYQLSKWGIVSRNPQVIENLGMVDVVCLDKTGTITANQMTVELVYRYENEQFTLADSDESQEEVLLYAMFASERVPFDAMEKAIVEKARQANLSAQSDDMRQIAEYPLEGRPPMMTHIYEGSGRRIAAAKGAIERILSVCRVGEKQRAAISEIVREEAEKGYRMIGVASAACPDGPLPASQDNFNWNFEGVICLYDPPRISVRAIIDRLLQAGISIKLLTGDYAETARNISGRVGIPGSNKSITGKEIMEMPDDHLQRAVQEETIFARMFPEAKQRVVEALQKNGHVVAMIGDGVNDVPALKKSDIGIAMGQNGAEMARSSSDLVLTDDKLEALIKAIGQGRKIFLNLKKSIRYIITIHIPIILIVTIPLVLGWPVYNVFTPVHVIFLELIMGPTCSLFFEREPVEADVMEKPPRDRNAGIMSGKELWTGIMQGIMVTLGLLVLYYIRMQQGQSMEMIRTEVLITLLCSNIFLTFANRSFTASFRETIKYRNNLVPWVLLATVAFILTILLVPAVRDVFGLLPLSAGQLFVCAGIAFVSVGWYELYKLIRFGKQG</sequence>
<dbReference type="Gene3D" id="1.20.1110.10">
    <property type="entry name" value="Calcium-transporting ATPase, transmembrane domain"/>
    <property type="match status" value="2"/>
</dbReference>
<organism evidence="12 13">
    <name type="scientific">Chitinophaga pollutisoli</name>
    <dbReference type="NCBI Taxonomy" id="3133966"/>
    <lineage>
        <taxon>Bacteria</taxon>
        <taxon>Pseudomonadati</taxon>
        <taxon>Bacteroidota</taxon>
        <taxon>Chitinophagia</taxon>
        <taxon>Chitinophagales</taxon>
        <taxon>Chitinophagaceae</taxon>
        <taxon>Chitinophaga</taxon>
    </lineage>
</organism>
<feature type="domain" description="P-type ATPase A" evidence="9">
    <location>
        <begin position="107"/>
        <end position="209"/>
    </location>
</feature>
<dbReference type="SUPFAM" id="SSF81660">
    <property type="entry name" value="Metal cation-transporting ATPase, ATP-binding domain N"/>
    <property type="match status" value="1"/>
</dbReference>
<evidence type="ECO:0000313" key="13">
    <source>
        <dbReference type="Proteomes" id="UP001485459"/>
    </source>
</evidence>
<dbReference type="SUPFAM" id="SSF56784">
    <property type="entry name" value="HAD-like"/>
    <property type="match status" value="1"/>
</dbReference>
<evidence type="ECO:0000313" key="12">
    <source>
        <dbReference type="EMBL" id="WZN40805.1"/>
    </source>
</evidence>
<dbReference type="InterPro" id="IPR023298">
    <property type="entry name" value="ATPase_P-typ_TM_dom_sf"/>
</dbReference>
<dbReference type="Pfam" id="PF00702">
    <property type="entry name" value="Hydrolase"/>
    <property type="match status" value="1"/>
</dbReference>
<evidence type="ECO:0000256" key="1">
    <source>
        <dbReference type="ARBA" id="ARBA00004141"/>
    </source>
</evidence>
<dbReference type="SUPFAM" id="SSF81665">
    <property type="entry name" value="Calcium ATPase, transmembrane domain M"/>
    <property type="match status" value="1"/>
</dbReference>
<keyword evidence="6 8" id="KW-1133">Transmembrane helix</keyword>
<feature type="transmembrane region" description="Helical" evidence="8">
    <location>
        <begin position="803"/>
        <end position="825"/>
    </location>
</feature>
<comment type="subcellular location">
    <subcellularLocation>
        <location evidence="1">Membrane</location>
        <topology evidence="1">Multi-pass membrane protein</topology>
    </subcellularLocation>
</comment>
<feature type="transmembrane region" description="Helical" evidence="8">
    <location>
        <begin position="634"/>
        <end position="659"/>
    </location>
</feature>
<dbReference type="Gene3D" id="3.40.50.1000">
    <property type="entry name" value="HAD superfamily/HAD-like"/>
    <property type="match status" value="2"/>
</dbReference>
<dbReference type="Gene3D" id="2.70.150.10">
    <property type="entry name" value="Calcium-transporting ATPase, cytoplasmic transduction domain A"/>
    <property type="match status" value="1"/>
</dbReference>
<dbReference type="InterPro" id="IPR044492">
    <property type="entry name" value="P_typ_ATPase_HD_dom"/>
</dbReference>
<dbReference type="PANTHER" id="PTHR42861">
    <property type="entry name" value="CALCIUM-TRANSPORTING ATPASE"/>
    <property type="match status" value="1"/>
</dbReference>
<dbReference type="NCBIfam" id="TIGR01494">
    <property type="entry name" value="ATPase_P-type"/>
    <property type="match status" value="2"/>
</dbReference>
<gene>
    <name evidence="12" type="ORF">WJU16_22855</name>
</gene>
<accession>A0ABZ2YNP4</accession>
<dbReference type="Gene3D" id="3.40.1110.10">
    <property type="entry name" value="Calcium-transporting ATPase, cytoplasmic domain N"/>
    <property type="match status" value="2"/>
</dbReference>
<feature type="transmembrane region" description="Helical" evidence="8">
    <location>
        <begin position="744"/>
        <end position="764"/>
    </location>
</feature>
<dbReference type="PROSITE" id="PS00154">
    <property type="entry name" value="ATPASE_E1_E2"/>
    <property type="match status" value="1"/>
</dbReference>
<dbReference type="Pfam" id="PF00122">
    <property type="entry name" value="E1-E2_ATPase"/>
    <property type="match status" value="1"/>
</dbReference>
<feature type="transmembrane region" description="Helical" evidence="8">
    <location>
        <begin position="776"/>
        <end position="797"/>
    </location>
</feature>
<dbReference type="InterPro" id="IPR006068">
    <property type="entry name" value="ATPase_P-typ_cation-transptr_C"/>
</dbReference>
<dbReference type="InterPro" id="IPR036412">
    <property type="entry name" value="HAD-like_sf"/>
</dbReference>
<evidence type="ECO:0000259" key="9">
    <source>
        <dbReference type="Pfam" id="PF00122"/>
    </source>
</evidence>
<dbReference type="InterPro" id="IPR001757">
    <property type="entry name" value="P_typ_ATPase"/>
</dbReference>
<dbReference type="InterPro" id="IPR059000">
    <property type="entry name" value="ATPase_P-type_domA"/>
</dbReference>
<evidence type="ECO:0000256" key="4">
    <source>
        <dbReference type="ARBA" id="ARBA00022840"/>
    </source>
</evidence>
<dbReference type="RefSeq" id="WP_341835670.1">
    <property type="nucleotide sequence ID" value="NZ_CP149822.1"/>
</dbReference>
<dbReference type="SFLD" id="SFLDF00027">
    <property type="entry name" value="p-type_atpase"/>
    <property type="match status" value="1"/>
</dbReference>
<feature type="transmembrane region" description="Helical" evidence="8">
    <location>
        <begin position="226"/>
        <end position="244"/>
    </location>
</feature>
<dbReference type="InterPro" id="IPR023299">
    <property type="entry name" value="ATPase_P-typ_cyto_dom_N"/>
</dbReference>
<dbReference type="Pfam" id="PF00689">
    <property type="entry name" value="Cation_ATPase_C"/>
    <property type="match status" value="1"/>
</dbReference>
<dbReference type="SFLD" id="SFLDS00003">
    <property type="entry name" value="Haloacid_Dehalogenase"/>
    <property type="match status" value="1"/>
</dbReference>
<dbReference type="InterPro" id="IPR008250">
    <property type="entry name" value="ATPase_P-typ_transduc_dom_A_sf"/>
</dbReference>
<dbReference type="PRINTS" id="PR00120">
    <property type="entry name" value="HATPASE"/>
</dbReference>
<dbReference type="SUPFAM" id="SSF81653">
    <property type="entry name" value="Calcium ATPase, transduction domain A"/>
    <property type="match status" value="1"/>
</dbReference>
<feature type="transmembrane region" description="Helical" evidence="8">
    <location>
        <begin position="709"/>
        <end position="729"/>
    </location>
</feature>
<dbReference type="InterPro" id="IPR018303">
    <property type="entry name" value="ATPase_P-typ_P_site"/>
</dbReference>
<dbReference type="Proteomes" id="UP001485459">
    <property type="component" value="Chromosome"/>
</dbReference>
<dbReference type="InterPro" id="IPR023214">
    <property type="entry name" value="HAD_sf"/>
</dbReference>
<evidence type="ECO:0000256" key="7">
    <source>
        <dbReference type="ARBA" id="ARBA00023136"/>
    </source>
</evidence>
<keyword evidence="3" id="KW-0547">Nucleotide-binding</keyword>
<keyword evidence="5" id="KW-1278">Translocase</keyword>
<protein>
    <submittedName>
        <fullName evidence="12">Cation-transporting P-type ATPase</fullName>
    </submittedName>
</protein>
<name>A0ABZ2YNP4_9BACT</name>
<feature type="domain" description="Cation-transporting P-type ATPase C-terminal" evidence="10">
    <location>
        <begin position="661"/>
        <end position="831"/>
    </location>
</feature>
<dbReference type="Pfam" id="PF00690">
    <property type="entry name" value="Cation_ATPase_N"/>
    <property type="match status" value="1"/>
</dbReference>